<feature type="compositionally biased region" description="Basic and acidic residues" evidence="1">
    <location>
        <begin position="17"/>
        <end position="33"/>
    </location>
</feature>
<evidence type="ECO:0000256" key="1">
    <source>
        <dbReference type="SAM" id="MobiDB-lite"/>
    </source>
</evidence>
<reference evidence="3" key="2">
    <citation type="submission" date="2024-06" db="EMBL/GenBank/DDBJ databases">
        <title>Micromonospora mangrovi CCTCC AA 2012012 genome sequences.</title>
        <authorList>
            <person name="Gao J."/>
        </authorList>
    </citation>
    <scope>NUCLEOTIDE SEQUENCE</scope>
    <source>
        <strain evidence="3">CCTCC AA 2012012</strain>
    </source>
</reference>
<protein>
    <submittedName>
        <fullName evidence="2">Uncharacterized protein</fullName>
    </submittedName>
</protein>
<accession>A0AAU7MEC2</accession>
<feature type="region of interest" description="Disordered" evidence="1">
    <location>
        <begin position="17"/>
        <end position="49"/>
    </location>
</feature>
<dbReference type="EMBL" id="CP159342">
    <property type="protein sequence ID" value="XCH75654.1"/>
    <property type="molecule type" value="Genomic_DNA"/>
</dbReference>
<proteinExistence type="predicted"/>
<evidence type="ECO:0000313" key="3">
    <source>
        <dbReference type="EMBL" id="XCH75654.1"/>
    </source>
</evidence>
<dbReference type="EMBL" id="CP157762">
    <property type="protein sequence ID" value="XBP94951.1"/>
    <property type="molecule type" value="Genomic_DNA"/>
</dbReference>
<name>A0AAU7MEC2_9ACTN</name>
<reference evidence="2" key="1">
    <citation type="submission" date="2024-01" db="EMBL/GenBank/DDBJ databases">
        <title>The genome sequence of Micromonospora mangrovi CCTCC AA 2012012.</title>
        <authorList>
            <person name="Gao J."/>
        </authorList>
    </citation>
    <scope>NUCLEOTIDE SEQUENCE</scope>
    <source>
        <strain evidence="2">CCTCC AA 2012012</strain>
    </source>
</reference>
<gene>
    <name evidence="3" type="ORF">ABUL08_06075</name>
    <name evidence="2" type="ORF">VK199_06030</name>
</gene>
<dbReference type="AlphaFoldDB" id="A0AAU7MEC2"/>
<sequence>MGVVRVRFVGGPADELVRELPADPDGRPPERWIVRHPGRQPSPAGDEADHLYERDRRDGYGGWTMRFVRTDPFGATE</sequence>
<organism evidence="2">
    <name type="scientific">Micromonospora sp. CCTCC AA 2012012</name>
    <dbReference type="NCBI Taxonomy" id="3111921"/>
    <lineage>
        <taxon>Bacteria</taxon>
        <taxon>Bacillati</taxon>
        <taxon>Actinomycetota</taxon>
        <taxon>Actinomycetes</taxon>
        <taxon>Micromonosporales</taxon>
        <taxon>Micromonosporaceae</taxon>
        <taxon>Micromonospora</taxon>
    </lineage>
</organism>
<evidence type="ECO:0000313" key="2">
    <source>
        <dbReference type="EMBL" id="XBP94951.1"/>
    </source>
</evidence>
<dbReference type="RefSeq" id="WP_350935323.1">
    <property type="nucleotide sequence ID" value="NZ_CP157762.1"/>
</dbReference>